<dbReference type="InterPro" id="IPR009057">
    <property type="entry name" value="Homeodomain-like_sf"/>
</dbReference>
<dbReference type="SUPFAM" id="SSF51215">
    <property type="entry name" value="Regulatory protein AraC"/>
    <property type="match status" value="1"/>
</dbReference>
<evidence type="ECO:0000256" key="3">
    <source>
        <dbReference type="ARBA" id="ARBA00023163"/>
    </source>
</evidence>
<evidence type="ECO:0000313" key="5">
    <source>
        <dbReference type="EMBL" id="MBL0373139.1"/>
    </source>
</evidence>
<dbReference type="InterPro" id="IPR003313">
    <property type="entry name" value="AraC-bd"/>
</dbReference>
<dbReference type="EMBL" id="JAEQNC010000007">
    <property type="protein sequence ID" value="MBL0373139.1"/>
    <property type="molecule type" value="Genomic_DNA"/>
</dbReference>
<dbReference type="AlphaFoldDB" id="A0A936YMA6"/>
<reference evidence="5" key="1">
    <citation type="submission" date="2021-01" db="EMBL/GenBank/DDBJ databases">
        <title>Rhizobium sp. strain KVB221 16S ribosomal RNA gene Genome sequencing and assembly.</title>
        <authorList>
            <person name="Kang M."/>
        </authorList>
    </citation>
    <scope>NUCLEOTIDE SEQUENCE</scope>
    <source>
        <strain evidence="5">KVB221</strain>
    </source>
</reference>
<dbReference type="InterPro" id="IPR018060">
    <property type="entry name" value="HTH_AraC"/>
</dbReference>
<evidence type="ECO:0000256" key="2">
    <source>
        <dbReference type="ARBA" id="ARBA00023125"/>
    </source>
</evidence>
<dbReference type="Pfam" id="PF02311">
    <property type="entry name" value="AraC_binding"/>
    <property type="match status" value="1"/>
</dbReference>
<keyword evidence="3" id="KW-0804">Transcription</keyword>
<feature type="domain" description="HTH araC/xylS-type" evidence="4">
    <location>
        <begin position="167"/>
        <end position="264"/>
    </location>
</feature>
<evidence type="ECO:0000256" key="1">
    <source>
        <dbReference type="ARBA" id="ARBA00023015"/>
    </source>
</evidence>
<dbReference type="InterPro" id="IPR037923">
    <property type="entry name" value="HTH-like"/>
</dbReference>
<comment type="caution">
    <text evidence="5">The sequence shown here is derived from an EMBL/GenBank/DDBJ whole genome shotgun (WGS) entry which is preliminary data.</text>
</comment>
<dbReference type="PANTHER" id="PTHR47894:SF4">
    <property type="entry name" value="HTH-TYPE TRANSCRIPTIONAL REGULATOR GADX"/>
    <property type="match status" value="1"/>
</dbReference>
<dbReference type="SMART" id="SM00342">
    <property type="entry name" value="HTH_ARAC"/>
    <property type="match status" value="1"/>
</dbReference>
<dbReference type="GO" id="GO:0005829">
    <property type="term" value="C:cytosol"/>
    <property type="evidence" value="ECO:0007669"/>
    <property type="project" value="TreeGrafter"/>
</dbReference>
<keyword evidence="1" id="KW-0805">Transcription regulation</keyword>
<protein>
    <submittedName>
        <fullName evidence="5">Helix-turn-helix transcriptional regulator</fullName>
    </submittedName>
</protein>
<dbReference type="Proteomes" id="UP000633219">
    <property type="component" value="Unassembled WGS sequence"/>
</dbReference>
<keyword evidence="2" id="KW-0238">DNA-binding</keyword>
<dbReference type="GO" id="GO:0003700">
    <property type="term" value="F:DNA-binding transcription factor activity"/>
    <property type="evidence" value="ECO:0007669"/>
    <property type="project" value="InterPro"/>
</dbReference>
<dbReference type="PROSITE" id="PS01124">
    <property type="entry name" value="HTH_ARAC_FAMILY_2"/>
    <property type="match status" value="1"/>
</dbReference>
<sequence length="278" mass="30622">MRLMIAEKPGIGATGLVTQATRLNFTSLTTIVPMIIVVRRGRKVIQSPGHEFVMESGEAIAIAQGQVFDFENIPADDGDYEARWLTIEPSVIEAFGDPGDTLPVMHARQLGTMGEGLTHAFEQAVEALLDDGSLPDVVIRHRVMELLAWLSSEGLRFSLHQPTSFTARIRRLVGHRPEHPWSSGEISRALGVSDATLRRRLHDESSNLRGVLTDIRMTHAMSLLQSSEMPVSLIAASAGFESQSRFAIRFRHRFGFSPSAIRGHNRLSPDRQGARPAG</sequence>
<evidence type="ECO:0000313" key="6">
    <source>
        <dbReference type="Proteomes" id="UP000633219"/>
    </source>
</evidence>
<dbReference type="SUPFAM" id="SSF46689">
    <property type="entry name" value="Homeodomain-like"/>
    <property type="match status" value="1"/>
</dbReference>
<gene>
    <name evidence="5" type="ORF">JJB09_13975</name>
</gene>
<proteinExistence type="predicted"/>
<name>A0A936YMA6_9HYPH</name>
<accession>A0A936YMA6</accession>
<dbReference type="PANTHER" id="PTHR47894">
    <property type="entry name" value="HTH-TYPE TRANSCRIPTIONAL REGULATOR GADX"/>
    <property type="match status" value="1"/>
</dbReference>
<dbReference type="GO" id="GO:0000976">
    <property type="term" value="F:transcription cis-regulatory region binding"/>
    <property type="evidence" value="ECO:0007669"/>
    <property type="project" value="TreeGrafter"/>
</dbReference>
<dbReference type="Pfam" id="PF12833">
    <property type="entry name" value="HTH_18"/>
    <property type="match status" value="1"/>
</dbReference>
<organism evidence="5 6">
    <name type="scientific">Rhizobium setariae</name>
    <dbReference type="NCBI Taxonomy" id="2801340"/>
    <lineage>
        <taxon>Bacteria</taxon>
        <taxon>Pseudomonadati</taxon>
        <taxon>Pseudomonadota</taxon>
        <taxon>Alphaproteobacteria</taxon>
        <taxon>Hyphomicrobiales</taxon>
        <taxon>Rhizobiaceae</taxon>
        <taxon>Rhizobium/Agrobacterium group</taxon>
        <taxon>Rhizobium</taxon>
    </lineage>
</organism>
<keyword evidence="6" id="KW-1185">Reference proteome</keyword>
<dbReference type="Gene3D" id="1.10.10.60">
    <property type="entry name" value="Homeodomain-like"/>
    <property type="match status" value="1"/>
</dbReference>
<evidence type="ECO:0000259" key="4">
    <source>
        <dbReference type="PROSITE" id="PS01124"/>
    </source>
</evidence>